<sequence length="61" mass="6611">MAAETPALQLHWWNGEAFVSHTTPFEPSAGEINMAALMSDWPSARDRIRQGAPFEKGGALG</sequence>
<protein>
    <submittedName>
        <fullName evidence="1">Unannotated protein</fullName>
    </submittedName>
</protein>
<organism evidence="1">
    <name type="scientific">freshwater metagenome</name>
    <dbReference type="NCBI Taxonomy" id="449393"/>
    <lineage>
        <taxon>unclassified sequences</taxon>
        <taxon>metagenomes</taxon>
        <taxon>ecological metagenomes</taxon>
    </lineage>
</organism>
<gene>
    <name evidence="1" type="ORF">UFOPK3785_01702</name>
</gene>
<accession>A0A6J7L790</accession>
<name>A0A6J7L790_9ZZZZ</name>
<proteinExistence type="predicted"/>
<evidence type="ECO:0000313" key="1">
    <source>
        <dbReference type="EMBL" id="CAB4963907.1"/>
    </source>
</evidence>
<dbReference type="EMBL" id="CAFBNJ010000118">
    <property type="protein sequence ID" value="CAB4963907.1"/>
    <property type="molecule type" value="Genomic_DNA"/>
</dbReference>
<reference evidence="1" key="1">
    <citation type="submission" date="2020-05" db="EMBL/GenBank/DDBJ databases">
        <authorList>
            <person name="Chiriac C."/>
            <person name="Salcher M."/>
            <person name="Ghai R."/>
            <person name="Kavagutti S V."/>
        </authorList>
    </citation>
    <scope>NUCLEOTIDE SEQUENCE</scope>
</reference>
<dbReference type="AlphaFoldDB" id="A0A6J7L790"/>